<evidence type="ECO:0000256" key="6">
    <source>
        <dbReference type="ARBA" id="ARBA00023136"/>
    </source>
</evidence>
<comment type="similarity">
    <text evidence="2">Belongs to the DoxX family.</text>
</comment>
<accession>A0A5C6QLT3</accession>
<comment type="subcellular location">
    <subcellularLocation>
        <location evidence="1">Cell membrane</location>
        <topology evidence="1">Multi-pass membrane protein</topology>
    </subcellularLocation>
</comment>
<dbReference type="PANTHER" id="PTHR33452">
    <property type="entry name" value="OXIDOREDUCTASE CATD-RELATED"/>
    <property type="match status" value="1"/>
</dbReference>
<dbReference type="GO" id="GO:0005886">
    <property type="term" value="C:plasma membrane"/>
    <property type="evidence" value="ECO:0007669"/>
    <property type="project" value="UniProtKB-SubCell"/>
</dbReference>
<dbReference type="InterPro" id="IPR051907">
    <property type="entry name" value="DoxX-like_oxidoreductase"/>
</dbReference>
<name>A0A5C6QLT3_9GAMM</name>
<evidence type="ECO:0000256" key="5">
    <source>
        <dbReference type="ARBA" id="ARBA00022989"/>
    </source>
</evidence>
<keyword evidence="6 7" id="KW-0472">Membrane</keyword>
<protein>
    <submittedName>
        <fullName evidence="8">DoxX family protein</fullName>
    </submittedName>
</protein>
<proteinExistence type="inferred from homology"/>
<gene>
    <name evidence="8" type="ORF">ESZ36_07030</name>
</gene>
<dbReference type="Pfam" id="PF07681">
    <property type="entry name" value="DoxX"/>
    <property type="match status" value="1"/>
</dbReference>
<dbReference type="PANTHER" id="PTHR33452:SF1">
    <property type="entry name" value="INNER MEMBRANE PROTEIN YPHA-RELATED"/>
    <property type="match status" value="1"/>
</dbReference>
<reference evidence="8 9" key="1">
    <citation type="submission" date="2019-07" db="EMBL/GenBank/DDBJ databases">
        <title>Genomes of sea-ice associated Colwellia species.</title>
        <authorList>
            <person name="Bowman J.P."/>
        </authorList>
    </citation>
    <scope>NUCLEOTIDE SEQUENCE [LARGE SCALE GENOMIC DNA]</scope>
    <source>
        <strain evidence="8 9">ACAM 459</strain>
    </source>
</reference>
<evidence type="ECO:0000313" key="9">
    <source>
        <dbReference type="Proteomes" id="UP000321822"/>
    </source>
</evidence>
<evidence type="ECO:0000256" key="7">
    <source>
        <dbReference type="SAM" id="Phobius"/>
    </source>
</evidence>
<dbReference type="AlphaFoldDB" id="A0A5C6QLT3"/>
<dbReference type="EMBL" id="VOLT01000003">
    <property type="protein sequence ID" value="TWX69697.1"/>
    <property type="molecule type" value="Genomic_DNA"/>
</dbReference>
<dbReference type="OrthoDB" id="9792760at2"/>
<dbReference type="Proteomes" id="UP000321822">
    <property type="component" value="Unassembled WGS sequence"/>
</dbReference>
<evidence type="ECO:0000256" key="4">
    <source>
        <dbReference type="ARBA" id="ARBA00022692"/>
    </source>
</evidence>
<feature type="transmembrane region" description="Helical" evidence="7">
    <location>
        <begin position="102"/>
        <end position="122"/>
    </location>
</feature>
<organism evidence="8 9">
    <name type="scientific">Colwellia demingiae</name>
    <dbReference type="NCBI Taxonomy" id="89401"/>
    <lineage>
        <taxon>Bacteria</taxon>
        <taxon>Pseudomonadati</taxon>
        <taxon>Pseudomonadota</taxon>
        <taxon>Gammaproteobacteria</taxon>
        <taxon>Alteromonadales</taxon>
        <taxon>Colwelliaceae</taxon>
        <taxon>Colwellia</taxon>
    </lineage>
</organism>
<dbReference type="InterPro" id="IPR032808">
    <property type="entry name" value="DoxX"/>
</dbReference>
<comment type="caution">
    <text evidence="8">The sequence shown here is derived from an EMBL/GenBank/DDBJ whole genome shotgun (WGS) entry which is preliminary data.</text>
</comment>
<keyword evidence="9" id="KW-1185">Reference proteome</keyword>
<evidence type="ECO:0000256" key="2">
    <source>
        <dbReference type="ARBA" id="ARBA00006679"/>
    </source>
</evidence>
<evidence type="ECO:0000256" key="1">
    <source>
        <dbReference type="ARBA" id="ARBA00004651"/>
    </source>
</evidence>
<evidence type="ECO:0000313" key="8">
    <source>
        <dbReference type="EMBL" id="TWX69697.1"/>
    </source>
</evidence>
<keyword evidence="4 7" id="KW-0812">Transmembrane</keyword>
<feature type="transmembrane region" description="Helical" evidence="7">
    <location>
        <begin position="70"/>
        <end position="90"/>
    </location>
</feature>
<feature type="transmembrane region" description="Helical" evidence="7">
    <location>
        <begin position="6"/>
        <end position="25"/>
    </location>
</feature>
<sequence length="131" mass="13912">MNTLQTIAAPTGRLLLAIMFFTSGLTKISQYAGTQGYMEAMGVPGFLLPLVILVEAVGGLAIILGWKTKYAAIALAGFSILSALLFHADFSSQAEMTNFMKNIAIAGGFLTLFVHGPGAFALDNRVNKNRV</sequence>
<feature type="transmembrane region" description="Helical" evidence="7">
    <location>
        <begin position="46"/>
        <end position="64"/>
    </location>
</feature>
<evidence type="ECO:0000256" key="3">
    <source>
        <dbReference type="ARBA" id="ARBA00022475"/>
    </source>
</evidence>
<keyword evidence="3" id="KW-1003">Cell membrane</keyword>
<dbReference type="RefSeq" id="WP_146785543.1">
    <property type="nucleotide sequence ID" value="NZ_VOLT01000003.1"/>
</dbReference>
<keyword evidence="5 7" id="KW-1133">Transmembrane helix</keyword>